<dbReference type="Proteomes" id="UP001237642">
    <property type="component" value="Unassembled WGS sequence"/>
</dbReference>
<name>A0AAD8J8V2_9APIA</name>
<keyword evidence="2" id="KW-1185">Reference proteome</keyword>
<dbReference type="AlphaFoldDB" id="A0AAD8J8V2"/>
<proteinExistence type="predicted"/>
<comment type="caution">
    <text evidence="1">The sequence shown here is derived from an EMBL/GenBank/DDBJ whole genome shotgun (WGS) entry which is preliminary data.</text>
</comment>
<sequence length="114" mass="13429">MKLMQKYFERKCLNDEFEVIEIGGKVEEVVPWFKMPHSSDWLDGAYKNVKNIFSEILLRKGYGVFVFDRDGKVARATINRERLDFEASDFPFCGGRLEAEVVYDLSRTCNWILY</sequence>
<reference evidence="1" key="1">
    <citation type="submission" date="2023-02" db="EMBL/GenBank/DDBJ databases">
        <title>Genome of toxic invasive species Heracleum sosnowskyi carries increased number of genes despite the absence of recent whole-genome duplications.</title>
        <authorList>
            <person name="Schelkunov M."/>
            <person name="Shtratnikova V."/>
            <person name="Makarenko M."/>
            <person name="Klepikova A."/>
            <person name="Omelchenko D."/>
            <person name="Novikova G."/>
            <person name="Obukhova E."/>
            <person name="Bogdanov V."/>
            <person name="Penin A."/>
            <person name="Logacheva M."/>
        </authorList>
    </citation>
    <scope>NUCLEOTIDE SEQUENCE</scope>
    <source>
        <strain evidence="1">Hsosn_3</strain>
        <tissue evidence="1">Leaf</tissue>
    </source>
</reference>
<dbReference type="EMBL" id="JAUIZM010000002">
    <property type="protein sequence ID" value="KAK1399639.1"/>
    <property type="molecule type" value="Genomic_DNA"/>
</dbReference>
<organism evidence="1 2">
    <name type="scientific">Heracleum sosnowskyi</name>
    <dbReference type="NCBI Taxonomy" id="360622"/>
    <lineage>
        <taxon>Eukaryota</taxon>
        <taxon>Viridiplantae</taxon>
        <taxon>Streptophyta</taxon>
        <taxon>Embryophyta</taxon>
        <taxon>Tracheophyta</taxon>
        <taxon>Spermatophyta</taxon>
        <taxon>Magnoliopsida</taxon>
        <taxon>eudicotyledons</taxon>
        <taxon>Gunneridae</taxon>
        <taxon>Pentapetalae</taxon>
        <taxon>asterids</taxon>
        <taxon>campanulids</taxon>
        <taxon>Apiales</taxon>
        <taxon>Apiaceae</taxon>
        <taxon>Apioideae</taxon>
        <taxon>apioid superclade</taxon>
        <taxon>Tordylieae</taxon>
        <taxon>Tordyliinae</taxon>
        <taxon>Heracleum</taxon>
    </lineage>
</organism>
<protein>
    <submittedName>
        <fullName evidence="1">Uncharacterized protein</fullName>
    </submittedName>
</protein>
<evidence type="ECO:0000313" key="1">
    <source>
        <dbReference type="EMBL" id="KAK1399639.1"/>
    </source>
</evidence>
<accession>A0AAD8J8V2</accession>
<evidence type="ECO:0000313" key="2">
    <source>
        <dbReference type="Proteomes" id="UP001237642"/>
    </source>
</evidence>
<gene>
    <name evidence="1" type="ORF">POM88_009502</name>
</gene>
<reference evidence="1" key="2">
    <citation type="submission" date="2023-05" db="EMBL/GenBank/DDBJ databases">
        <authorList>
            <person name="Schelkunov M.I."/>
        </authorList>
    </citation>
    <scope>NUCLEOTIDE SEQUENCE</scope>
    <source>
        <strain evidence="1">Hsosn_3</strain>
        <tissue evidence="1">Leaf</tissue>
    </source>
</reference>